<sequence>MANQASATIESLIPHISAEEDSEMRDQVMEVLAPIENLADSEYILAKKKSFKATRVKEAIEGFRGETLDKVHVISVGQRAFHRIIRPRYLLLVRDSDYMNTRQSLKKSKGPNALSHVNGPLQALIDNLWEAFLDRYQKPLGGSTLTPAVKSTITHVVTSYVLSANACDTRNMMRFAPLLEVITQCIPVAHEGNSKTWHLLVD</sequence>
<name>A0A2H0USL5_9BACT</name>
<evidence type="ECO:0000313" key="1">
    <source>
        <dbReference type="EMBL" id="PIR89381.1"/>
    </source>
</evidence>
<organism evidence="1 2">
    <name type="scientific">Candidatus Harrisonbacteria bacterium CG10_big_fil_rev_8_21_14_0_10_40_38</name>
    <dbReference type="NCBI Taxonomy" id="1974583"/>
    <lineage>
        <taxon>Bacteria</taxon>
        <taxon>Candidatus Harrisoniibacteriota</taxon>
    </lineage>
</organism>
<accession>A0A2H0USL5</accession>
<gene>
    <name evidence="1" type="ORF">COU07_00580</name>
</gene>
<protein>
    <submittedName>
        <fullName evidence="1">Uncharacterized protein</fullName>
    </submittedName>
</protein>
<evidence type="ECO:0000313" key="2">
    <source>
        <dbReference type="Proteomes" id="UP000231157"/>
    </source>
</evidence>
<dbReference type="AlphaFoldDB" id="A0A2H0USL5"/>
<comment type="caution">
    <text evidence="1">The sequence shown here is derived from an EMBL/GenBank/DDBJ whole genome shotgun (WGS) entry which is preliminary data.</text>
</comment>
<dbReference type="Proteomes" id="UP000231157">
    <property type="component" value="Unassembled WGS sequence"/>
</dbReference>
<dbReference type="EMBL" id="PFAZ01000001">
    <property type="protein sequence ID" value="PIR89381.1"/>
    <property type="molecule type" value="Genomic_DNA"/>
</dbReference>
<proteinExistence type="predicted"/>
<reference evidence="2" key="1">
    <citation type="submission" date="2017-09" db="EMBL/GenBank/DDBJ databases">
        <title>Depth-based differentiation of microbial function through sediment-hosted aquifers and enrichment of novel symbionts in the deep terrestrial subsurface.</title>
        <authorList>
            <person name="Probst A.J."/>
            <person name="Ladd B."/>
            <person name="Jarett J.K."/>
            <person name="Geller-Mcgrath D.E."/>
            <person name="Sieber C.M.K."/>
            <person name="Emerson J.B."/>
            <person name="Anantharaman K."/>
            <person name="Thomas B.C."/>
            <person name="Malmstrom R."/>
            <person name="Stieglmeier M."/>
            <person name="Klingl A."/>
            <person name="Woyke T."/>
            <person name="Ryan C.M."/>
            <person name="Banfield J.F."/>
        </authorList>
    </citation>
    <scope>NUCLEOTIDE SEQUENCE [LARGE SCALE GENOMIC DNA]</scope>
</reference>